<dbReference type="Proteomes" id="UP000002668">
    <property type="component" value="Genome"/>
</dbReference>
<dbReference type="HOGENOM" id="CLU_3359848_0_0_1"/>
<evidence type="ECO:0000313" key="1">
    <source>
        <dbReference type="EMBL" id="CBX91179.1"/>
    </source>
</evidence>
<organism evidence="2">
    <name type="scientific">Leptosphaeria maculans (strain JN3 / isolate v23.1.3 / race Av1-4-5-6-7-8)</name>
    <name type="common">Blackleg fungus</name>
    <name type="synonym">Phoma lingam</name>
    <dbReference type="NCBI Taxonomy" id="985895"/>
    <lineage>
        <taxon>Eukaryota</taxon>
        <taxon>Fungi</taxon>
        <taxon>Dikarya</taxon>
        <taxon>Ascomycota</taxon>
        <taxon>Pezizomycotina</taxon>
        <taxon>Dothideomycetes</taxon>
        <taxon>Pleosporomycetidae</taxon>
        <taxon>Pleosporales</taxon>
        <taxon>Pleosporineae</taxon>
        <taxon>Leptosphaeriaceae</taxon>
        <taxon>Plenodomus</taxon>
        <taxon>Plenodomus lingam/Leptosphaeria maculans species complex</taxon>
    </lineage>
</organism>
<dbReference type="VEuPathDB" id="FungiDB:LEMA_uP062130.1"/>
<sequence length="36" mass="4255">MAFLALWLFFSSILSFLLFVVLLACFPFENLYIYAM</sequence>
<name>E4ZI36_LEPMJ</name>
<protein>
    <submittedName>
        <fullName evidence="1">Predicted protein</fullName>
    </submittedName>
</protein>
<dbReference type="EMBL" id="FP929065">
    <property type="protein sequence ID" value="CBX91179.1"/>
    <property type="molecule type" value="Genomic_DNA"/>
</dbReference>
<gene>
    <name evidence="1" type="ORF">LEMA_uP062130.1</name>
</gene>
<keyword evidence="2" id="KW-1185">Reference proteome</keyword>
<evidence type="ECO:0000313" key="2">
    <source>
        <dbReference type="Proteomes" id="UP000002668"/>
    </source>
</evidence>
<accession>E4ZI36</accession>
<dbReference type="AlphaFoldDB" id="E4ZI36"/>
<dbReference type="InParanoid" id="E4ZI36"/>
<reference evidence="2" key="1">
    <citation type="journal article" date="2011" name="Nat. Commun.">
        <title>Effector diversification within compartments of the Leptosphaeria maculans genome affected by Repeat-Induced Point mutations.</title>
        <authorList>
            <person name="Rouxel T."/>
            <person name="Grandaubert J."/>
            <person name="Hane J.K."/>
            <person name="Hoede C."/>
            <person name="van de Wouw A.P."/>
            <person name="Couloux A."/>
            <person name="Dominguez V."/>
            <person name="Anthouard V."/>
            <person name="Bally P."/>
            <person name="Bourras S."/>
            <person name="Cozijnsen A.J."/>
            <person name="Ciuffetti L.M."/>
            <person name="Degrave A."/>
            <person name="Dilmaghani A."/>
            <person name="Duret L."/>
            <person name="Fudal I."/>
            <person name="Goodwin S.B."/>
            <person name="Gout L."/>
            <person name="Glaser N."/>
            <person name="Linglin J."/>
            <person name="Kema G.H.J."/>
            <person name="Lapalu N."/>
            <person name="Lawrence C.B."/>
            <person name="May K."/>
            <person name="Meyer M."/>
            <person name="Ollivier B."/>
            <person name="Poulain J."/>
            <person name="Schoch C.L."/>
            <person name="Simon A."/>
            <person name="Spatafora J.W."/>
            <person name="Stachowiak A."/>
            <person name="Turgeon B.G."/>
            <person name="Tyler B.M."/>
            <person name="Vincent D."/>
            <person name="Weissenbach J."/>
            <person name="Amselem J."/>
            <person name="Quesneville H."/>
            <person name="Oliver R.P."/>
            <person name="Wincker P."/>
            <person name="Balesdent M.-H."/>
            <person name="Howlett B.J."/>
        </authorList>
    </citation>
    <scope>NUCLEOTIDE SEQUENCE [LARGE SCALE GENOMIC DNA]</scope>
    <source>
        <strain evidence="2">JN3 / isolate v23.1.3 / race Av1-4-5-6-7-8</strain>
    </source>
</reference>
<proteinExistence type="predicted"/>